<evidence type="ECO:0000256" key="2">
    <source>
        <dbReference type="ARBA" id="ARBA00022741"/>
    </source>
</evidence>
<accession>A0A9W7XMS8</accession>
<dbReference type="GO" id="GO:1904263">
    <property type="term" value="P:positive regulation of TORC1 signaling"/>
    <property type="evidence" value="ECO:0007669"/>
    <property type="project" value="TreeGrafter"/>
</dbReference>
<evidence type="ECO:0000256" key="1">
    <source>
        <dbReference type="ARBA" id="ARBA00007756"/>
    </source>
</evidence>
<dbReference type="PANTHER" id="PTHR11259">
    <property type="entry name" value="RAS-RELATED GTP BINDING RAG/GTR YEAST"/>
    <property type="match status" value="1"/>
</dbReference>
<dbReference type="PANTHER" id="PTHR11259:SF2">
    <property type="entry name" value="GH16429P"/>
    <property type="match status" value="1"/>
</dbReference>
<protein>
    <recommendedName>
        <fullName evidence="4">GTP-binding protein</fullName>
    </recommendedName>
</protein>
<reference evidence="5" key="1">
    <citation type="submission" date="2022-07" db="EMBL/GenBank/DDBJ databases">
        <title>Phylogenomic reconstructions and comparative analyses of Kickxellomycotina fungi.</title>
        <authorList>
            <person name="Reynolds N.K."/>
            <person name="Stajich J.E."/>
            <person name="Barry K."/>
            <person name="Grigoriev I.V."/>
            <person name="Crous P."/>
            <person name="Smith M.E."/>
        </authorList>
    </citation>
    <scope>NUCLEOTIDE SEQUENCE</scope>
    <source>
        <strain evidence="5">NBRC 105413</strain>
    </source>
</reference>
<evidence type="ECO:0000256" key="4">
    <source>
        <dbReference type="RuleBase" id="RU367014"/>
    </source>
</evidence>
<name>A0A9W7XMS8_9FUNG</name>
<gene>
    <name evidence="5" type="primary">GTR2</name>
    <name evidence="5" type="ORF">LPJ64_002050</name>
</gene>
<keyword evidence="3 4" id="KW-0342">GTP-binding</keyword>
<dbReference type="GO" id="GO:0009267">
    <property type="term" value="P:cellular response to starvation"/>
    <property type="evidence" value="ECO:0007669"/>
    <property type="project" value="TreeGrafter"/>
</dbReference>
<dbReference type="GO" id="GO:0005525">
    <property type="term" value="F:GTP binding"/>
    <property type="evidence" value="ECO:0007669"/>
    <property type="project" value="UniProtKB-UniRule"/>
</dbReference>
<evidence type="ECO:0000313" key="6">
    <source>
        <dbReference type="Proteomes" id="UP001145021"/>
    </source>
</evidence>
<dbReference type="AlphaFoldDB" id="A0A9W7XMS8"/>
<dbReference type="GO" id="GO:0003924">
    <property type="term" value="F:GTPase activity"/>
    <property type="evidence" value="ECO:0007669"/>
    <property type="project" value="UniProtKB-UniRule"/>
</dbReference>
<organism evidence="5 6">
    <name type="scientific">Coemansia asiatica</name>
    <dbReference type="NCBI Taxonomy" id="1052880"/>
    <lineage>
        <taxon>Eukaryota</taxon>
        <taxon>Fungi</taxon>
        <taxon>Fungi incertae sedis</taxon>
        <taxon>Zoopagomycota</taxon>
        <taxon>Kickxellomycotina</taxon>
        <taxon>Kickxellomycetes</taxon>
        <taxon>Kickxellales</taxon>
        <taxon>Kickxellaceae</taxon>
        <taxon>Coemansia</taxon>
    </lineage>
</organism>
<dbReference type="Proteomes" id="UP001145021">
    <property type="component" value="Unassembled WGS sequence"/>
</dbReference>
<keyword evidence="2 4" id="KW-0547">Nucleotide-binding</keyword>
<dbReference type="EMBL" id="JANBOH010000060">
    <property type="protein sequence ID" value="KAJ1646455.1"/>
    <property type="molecule type" value="Genomic_DNA"/>
</dbReference>
<sequence>MNGYSNQSSASMGMYRQGDVIENETGMTTEIGSTVLAHQRGSEKLAERRVLFMGLPRSGKSSILSVVFENAHPYQVISILPTQERVVYHMVTGIEIYDFPGIDDYAENQFSNAVDPSVYSGDTTALVYVVDSQGDIQGSLVTLFSVMRVAQAVNEQLPIHIFIHKVDGLSEELKQDIQQDIQQRVLKNMGYENLNSTFVYFHRTTIFDESVREALSRVVQRLVPRYQNLENLLNSFCTKSGLDKVFLFDVGTKIYLSMDSSPTEPQLYTFSCQTIDAMVDMTLVLLSDITGATEDDDDMTMQRTVVGLDSNTKIFIYHINSYLALFCVGSAQLFRQKSLLEFNCTKIAKAIRQMLPT</sequence>
<keyword evidence="6" id="KW-1185">Reference proteome</keyword>
<proteinExistence type="inferred from homology"/>
<comment type="similarity">
    <text evidence="1 4">Belongs to the GTR/RAG GTP-binding protein family.</text>
</comment>
<dbReference type="GO" id="GO:1990131">
    <property type="term" value="C:Gtr1-Gtr2 GTPase complex"/>
    <property type="evidence" value="ECO:0007669"/>
    <property type="project" value="UniProtKB-UniRule"/>
</dbReference>
<comment type="function">
    <text evidence="4">GTPase involved in activation of the TORC1 signaling pathway, which promotes growth and represses autophagy in nutrient-rich conditions.</text>
</comment>
<dbReference type="InterPro" id="IPR006762">
    <property type="entry name" value="Gtr1_RagA"/>
</dbReference>
<dbReference type="InterPro" id="IPR027417">
    <property type="entry name" value="P-loop_NTPase"/>
</dbReference>
<evidence type="ECO:0000256" key="3">
    <source>
        <dbReference type="ARBA" id="ARBA00023134"/>
    </source>
</evidence>
<dbReference type="Pfam" id="PF04670">
    <property type="entry name" value="Gtr1_RagA"/>
    <property type="match status" value="1"/>
</dbReference>
<dbReference type="Gene3D" id="3.30.450.190">
    <property type="match status" value="1"/>
</dbReference>
<dbReference type="SUPFAM" id="SSF52540">
    <property type="entry name" value="P-loop containing nucleoside triphosphate hydrolases"/>
    <property type="match status" value="1"/>
</dbReference>
<comment type="caution">
    <text evidence="5">The sequence shown here is derived from an EMBL/GenBank/DDBJ whole genome shotgun (WGS) entry which is preliminary data.</text>
</comment>
<dbReference type="GO" id="GO:0005634">
    <property type="term" value="C:nucleus"/>
    <property type="evidence" value="ECO:0007669"/>
    <property type="project" value="TreeGrafter"/>
</dbReference>
<dbReference type="Gene3D" id="3.40.50.300">
    <property type="entry name" value="P-loop containing nucleotide triphosphate hydrolases"/>
    <property type="match status" value="1"/>
</dbReference>
<dbReference type="GO" id="GO:0010507">
    <property type="term" value="P:negative regulation of autophagy"/>
    <property type="evidence" value="ECO:0007669"/>
    <property type="project" value="TreeGrafter"/>
</dbReference>
<evidence type="ECO:0000313" key="5">
    <source>
        <dbReference type="EMBL" id="KAJ1646455.1"/>
    </source>
</evidence>
<comment type="subunit">
    <text evidence="4">Component of the GSE complex.</text>
</comment>